<dbReference type="Proteomes" id="UP000069632">
    <property type="component" value="Unassembled WGS sequence"/>
</dbReference>
<dbReference type="EMBL" id="FIZP01000001">
    <property type="protein sequence ID" value="CZE46502.1"/>
    <property type="molecule type" value="Genomic_DNA"/>
</dbReference>
<evidence type="ECO:0000256" key="1">
    <source>
        <dbReference type="ARBA" id="ARBA00022729"/>
    </source>
</evidence>
<dbReference type="SUPFAM" id="SSF53850">
    <property type="entry name" value="Periplasmic binding protein-like II"/>
    <property type="match status" value="1"/>
</dbReference>
<evidence type="ECO:0000259" key="3">
    <source>
        <dbReference type="SMART" id="SM00062"/>
    </source>
</evidence>
<dbReference type="OrthoDB" id="5333838at2"/>
<dbReference type="AlphaFoldDB" id="A0A128EDM4"/>
<dbReference type="InterPro" id="IPR001638">
    <property type="entry name" value="Solute-binding_3/MltF_N"/>
</dbReference>
<keyword evidence="5" id="KW-1185">Reference proteome</keyword>
<keyword evidence="1 2" id="KW-0732">Signal</keyword>
<feature type="domain" description="Solute-binding protein family 3/N-terminal" evidence="3">
    <location>
        <begin position="20"/>
        <end position="260"/>
    </location>
</feature>
<evidence type="ECO:0000313" key="4">
    <source>
        <dbReference type="EMBL" id="CZE46502.1"/>
    </source>
</evidence>
<sequence>MRKLFLMVFVFLSVFANAQVLKVGMSPDYPPFDYMKDGKFAGVDADVMNALSTNLGFKYEFVSLPFSELETSLANGSIDMIASAMTSTPERKSKFGVSEPYFLSADMFVALSDRKDLVNKESLEGKTIAVVNKDSHQEKLANSIKGAKVLVNDSIVNAIILVKTERADAMIIDSLNLPVVFDNDFEYMSTIDKNTIAMIQSLGIDKKLDIFYTEFNSGGNIVVLFSKSVNPDFITQVNQEIKNLKTSGEMGKILAKYGLR</sequence>
<feature type="signal peptide" evidence="2">
    <location>
        <begin position="1"/>
        <end position="18"/>
    </location>
</feature>
<feature type="chain" id="PRO_5007281479" evidence="2">
    <location>
        <begin position="19"/>
        <end position="260"/>
    </location>
</feature>
<protein>
    <submittedName>
        <fullName evidence="4">CjaC</fullName>
    </submittedName>
</protein>
<organism evidence="4 5">
    <name type="scientific">Campylobacter geochelonis</name>
    <dbReference type="NCBI Taxonomy" id="1780362"/>
    <lineage>
        <taxon>Bacteria</taxon>
        <taxon>Pseudomonadati</taxon>
        <taxon>Campylobacterota</taxon>
        <taxon>Epsilonproteobacteria</taxon>
        <taxon>Campylobacterales</taxon>
        <taxon>Campylobacteraceae</taxon>
        <taxon>Campylobacter</taxon>
    </lineage>
</organism>
<dbReference type="PANTHER" id="PTHR35936:SF19">
    <property type="entry name" value="AMINO-ACID-BINDING PROTEIN YXEM-RELATED"/>
    <property type="match status" value="1"/>
</dbReference>
<evidence type="ECO:0000313" key="5">
    <source>
        <dbReference type="Proteomes" id="UP000069632"/>
    </source>
</evidence>
<dbReference type="CDD" id="cd13530">
    <property type="entry name" value="PBP2_peptides_like"/>
    <property type="match status" value="1"/>
</dbReference>
<dbReference type="Gene3D" id="3.40.190.10">
    <property type="entry name" value="Periplasmic binding protein-like II"/>
    <property type="match status" value="2"/>
</dbReference>
<accession>A0A128EDM4</accession>
<evidence type="ECO:0000256" key="2">
    <source>
        <dbReference type="SAM" id="SignalP"/>
    </source>
</evidence>
<dbReference type="PANTHER" id="PTHR35936">
    <property type="entry name" value="MEMBRANE-BOUND LYTIC MUREIN TRANSGLYCOSYLASE F"/>
    <property type="match status" value="1"/>
</dbReference>
<dbReference type="Pfam" id="PF00497">
    <property type="entry name" value="SBP_bac_3"/>
    <property type="match status" value="1"/>
</dbReference>
<name>A0A128EDM4_9BACT</name>
<dbReference type="RefSeq" id="WP_075531227.1">
    <property type="nucleotide sequence ID" value="NZ_CP053844.1"/>
</dbReference>
<dbReference type="SMART" id="SM00062">
    <property type="entry name" value="PBPb"/>
    <property type="match status" value="1"/>
</dbReference>
<gene>
    <name evidence="4" type="primary">artP_1</name>
    <name evidence="4" type="ORF">ERS672216_00409</name>
</gene>
<proteinExistence type="predicted"/>
<reference evidence="4 5" key="1">
    <citation type="submission" date="2016-02" db="EMBL/GenBank/DDBJ databases">
        <authorList>
            <consortium name="Pathogen Informatics"/>
        </authorList>
    </citation>
    <scope>NUCLEOTIDE SEQUENCE [LARGE SCALE GENOMIC DNA]</scope>
    <source>
        <strain evidence="4 5">RC20</strain>
    </source>
</reference>